<organism evidence="1 2">
    <name type="scientific">Auriscalpium vulgare</name>
    <dbReference type="NCBI Taxonomy" id="40419"/>
    <lineage>
        <taxon>Eukaryota</taxon>
        <taxon>Fungi</taxon>
        <taxon>Dikarya</taxon>
        <taxon>Basidiomycota</taxon>
        <taxon>Agaricomycotina</taxon>
        <taxon>Agaricomycetes</taxon>
        <taxon>Russulales</taxon>
        <taxon>Auriscalpiaceae</taxon>
        <taxon>Auriscalpium</taxon>
    </lineage>
</organism>
<accession>A0ACB8RA04</accession>
<keyword evidence="2" id="KW-1185">Reference proteome</keyword>
<sequence>MKTNPAHLPEYERSWLENQKVIEAAGYRLRPRYREGWKPSWTRWRLPRSWFEDGQFNPTPTVIDATRVVDGKQVVFKVVPETCVFEEEMARLFSAEPHRLAHKNHCIPLENTLKLPDERMPTLVYPRMRPYNDPRFRTFGEVVAFIHQIFEGVEYMHKLHIAHRDCTGQNIVLDPSGMYPNSFHPIRKNRTLSYHWFAKFYTRTQRPPRYYIIDFGATKYYDPADGPPLDFAIRGGDKSVPEFRNFPNVPPQNPFPTDIYYLGNMLRQDFVKKYYGFEFLESLVGDMVQDDSILRPTISVVASRFAEISAALTTWKLRSRLVGRKDSYIVGPFRWIRHVYRTTGYIITRTPAVPMPRDEGQSRDHADKVE</sequence>
<dbReference type="Proteomes" id="UP000814033">
    <property type="component" value="Unassembled WGS sequence"/>
</dbReference>
<proteinExistence type="predicted"/>
<name>A0ACB8RA04_9AGAM</name>
<gene>
    <name evidence="1" type="ORF">FA95DRAFT_1502138</name>
</gene>
<reference evidence="1" key="1">
    <citation type="submission" date="2021-02" db="EMBL/GenBank/DDBJ databases">
        <authorList>
            <consortium name="DOE Joint Genome Institute"/>
            <person name="Ahrendt S."/>
            <person name="Looney B.P."/>
            <person name="Miyauchi S."/>
            <person name="Morin E."/>
            <person name="Drula E."/>
            <person name="Courty P.E."/>
            <person name="Chicoki N."/>
            <person name="Fauchery L."/>
            <person name="Kohler A."/>
            <person name="Kuo A."/>
            <person name="Labutti K."/>
            <person name="Pangilinan J."/>
            <person name="Lipzen A."/>
            <person name="Riley R."/>
            <person name="Andreopoulos W."/>
            <person name="He G."/>
            <person name="Johnson J."/>
            <person name="Barry K.W."/>
            <person name="Grigoriev I.V."/>
            <person name="Nagy L."/>
            <person name="Hibbett D."/>
            <person name="Henrissat B."/>
            <person name="Matheny P.B."/>
            <person name="Labbe J."/>
            <person name="Martin F."/>
        </authorList>
    </citation>
    <scope>NUCLEOTIDE SEQUENCE</scope>
    <source>
        <strain evidence="1">FP105234-sp</strain>
    </source>
</reference>
<evidence type="ECO:0000313" key="2">
    <source>
        <dbReference type="Proteomes" id="UP000814033"/>
    </source>
</evidence>
<evidence type="ECO:0000313" key="1">
    <source>
        <dbReference type="EMBL" id="KAI0040924.1"/>
    </source>
</evidence>
<comment type="caution">
    <text evidence="1">The sequence shown here is derived from an EMBL/GenBank/DDBJ whole genome shotgun (WGS) entry which is preliminary data.</text>
</comment>
<protein>
    <submittedName>
        <fullName evidence="1">Uncharacterized protein</fullName>
    </submittedName>
</protein>
<reference evidence="1" key="2">
    <citation type="journal article" date="2022" name="New Phytol.">
        <title>Evolutionary transition to the ectomycorrhizal habit in the genomes of a hyperdiverse lineage of mushroom-forming fungi.</title>
        <authorList>
            <person name="Looney B."/>
            <person name="Miyauchi S."/>
            <person name="Morin E."/>
            <person name="Drula E."/>
            <person name="Courty P.E."/>
            <person name="Kohler A."/>
            <person name="Kuo A."/>
            <person name="LaButti K."/>
            <person name="Pangilinan J."/>
            <person name="Lipzen A."/>
            <person name="Riley R."/>
            <person name="Andreopoulos W."/>
            <person name="He G."/>
            <person name="Johnson J."/>
            <person name="Nolan M."/>
            <person name="Tritt A."/>
            <person name="Barry K.W."/>
            <person name="Grigoriev I.V."/>
            <person name="Nagy L.G."/>
            <person name="Hibbett D."/>
            <person name="Henrissat B."/>
            <person name="Matheny P.B."/>
            <person name="Labbe J."/>
            <person name="Martin F.M."/>
        </authorList>
    </citation>
    <scope>NUCLEOTIDE SEQUENCE</scope>
    <source>
        <strain evidence="1">FP105234-sp</strain>
    </source>
</reference>
<dbReference type="EMBL" id="MU276158">
    <property type="protein sequence ID" value="KAI0040924.1"/>
    <property type="molecule type" value="Genomic_DNA"/>
</dbReference>